<keyword evidence="2" id="KW-1185">Reference proteome</keyword>
<reference evidence="1" key="1">
    <citation type="submission" date="2021-07" db="EMBL/GenBank/DDBJ databases">
        <authorList>
            <person name="Catto M.A."/>
            <person name="Jacobson A."/>
            <person name="Kennedy G."/>
            <person name="Labadie P."/>
            <person name="Hunt B.G."/>
            <person name="Srinivasan R."/>
        </authorList>
    </citation>
    <scope>NUCLEOTIDE SEQUENCE</scope>
    <source>
        <strain evidence="1">PL_HMW_Pooled</strain>
        <tissue evidence="1">Head</tissue>
    </source>
</reference>
<proteinExistence type="predicted"/>
<dbReference type="AlphaFoldDB" id="A0AAE1LU43"/>
<organism evidence="1 2">
    <name type="scientific">Frankliniella fusca</name>
    <dbReference type="NCBI Taxonomy" id="407009"/>
    <lineage>
        <taxon>Eukaryota</taxon>
        <taxon>Metazoa</taxon>
        <taxon>Ecdysozoa</taxon>
        <taxon>Arthropoda</taxon>
        <taxon>Hexapoda</taxon>
        <taxon>Insecta</taxon>
        <taxon>Pterygota</taxon>
        <taxon>Neoptera</taxon>
        <taxon>Paraneoptera</taxon>
        <taxon>Thysanoptera</taxon>
        <taxon>Terebrantia</taxon>
        <taxon>Thripoidea</taxon>
        <taxon>Thripidae</taxon>
        <taxon>Frankliniella</taxon>
    </lineage>
</organism>
<protein>
    <submittedName>
        <fullName evidence="1">Uncharacterized protein</fullName>
    </submittedName>
</protein>
<comment type="caution">
    <text evidence="1">The sequence shown here is derived from an EMBL/GenBank/DDBJ whole genome shotgun (WGS) entry which is preliminary data.</text>
</comment>
<dbReference type="Proteomes" id="UP001219518">
    <property type="component" value="Unassembled WGS sequence"/>
</dbReference>
<gene>
    <name evidence="1" type="ORF">KUF71_002646</name>
</gene>
<accession>A0AAE1LU43</accession>
<dbReference type="EMBL" id="JAHWGI010001439">
    <property type="protein sequence ID" value="KAK3932676.1"/>
    <property type="molecule type" value="Genomic_DNA"/>
</dbReference>
<sequence>MFSKKVITKIIGVIIAIKNSCLKCIWGCALILDVILSNINGCITNPFKFLALDNATYASPRENSRGPMLIKACDNNKLIIVKL</sequence>
<name>A0AAE1LU43_9NEOP</name>
<evidence type="ECO:0000313" key="2">
    <source>
        <dbReference type="Proteomes" id="UP001219518"/>
    </source>
</evidence>
<reference evidence="1" key="2">
    <citation type="journal article" date="2023" name="BMC Genomics">
        <title>Pest status, molecular evolution, and epigenetic factors derived from the genome assembly of Frankliniella fusca, a thysanopteran phytovirus vector.</title>
        <authorList>
            <person name="Catto M.A."/>
            <person name="Labadie P.E."/>
            <person name="Jacobson A.L."/>
            <person name="Kennedy G.G."/>
            <person name="Srinivasan R."/>
            <person name="Hunt B.G."/>
        </authorList>
    </citation>
    <scope>NUCLEOTIDE SEQUENCE</scope>
    <source>
        <strain evidence="1">PL_HMW_Pooled</strain>
    </source>
</reference>
<evidence type="ECO:0000313" key="1">
    <source>
        <dbReference type="EMBL" id="KAK3932676.1"/>
    </source>
</evidence>